<dbReference type="PANTHER" id="PTHR30146:SF109">
    <property type="entry name" value="HTH-TYPE TRANSCRIPTIONAL REGULATOR GALS"/>
    <property type="match status" value="1"/>
</dbReference>
<accession>A0A8J8MI96</accession>
<dbReference type="SUPFAM" id="SSF47413">
    <property type="entry name" value="lambda repressor-like DNA-binding domains"/>
    <property type="match status" value="1"/>
</dbReference>
<evidence type="ECO:0000313" key="7">
    <source>
        <dbReference type="Proteomes" id="UP000683246"/>
    </source>
</evidence>
<dbReference type="Gene3D" id="1.10.260.40">
    <property type="entry name" value="lambda repressor-like DNA-binding domains"/>
    <property type="match status" value="1"/>
</dbReference>
<dbReference type="InterPro" id="IPR046335">
    <property type="entry name" value="LacI/GalR-like_sensor"/>
</dbReference>
<feature type="domain" description="HTH lacI-type" evidence="4">
    <location>
        <begin position="3"/>
        <end position="57"/>
    </location>
</feature>
<evidence type="ECO:0000259" key="5">
    <source>
        <dbReference type="PROSITE" id="PS50943"/>
    </source>
</evidence>
<evidence type="ECO:0000256" key="3">
    <source>
        <dbReference type="ARBA" id="ARBA00023163"/>
    </source>
</evidence>
<reference evidence="6" key="1">
    <citation type="submission" date="2020-07" db="EMBL/GenBank/DDBJ databases">
        <title>Vallitalea pronyensis genome.</title>
        <authorList>
            <person name="Postec A."/>
        </authorList>
    </citation>
    <scope>NUCLEOTIDE SEQUENCE</scope>
    <source>
        <strain evidence="6">FatNI3</strain>
    </source>
</reference>
<protein>
    <submittedName>
        <fullName evidence="6">LacI family DNA-binding transcriptional regulator</fullName>
    </submittedName>
</protein>
<keyword evidence="3" id="KW-0804">Transcription</keyword>
<dbReference type="GO" id="GO:0003700">
    <property type="term" value="F:DNA-binding transcription factor activity"/>
    <property type="evidence" value="ECO:0007669"/>
    <property type="project" value="TreeGrafter"/>
</dbReference>
<gene>
    <name evidence="6" type="ORF">HZI73_07445</name>
</gene>
<organism evidence="6 7">
    <name type="scientific">Vallitalea pronyensis</name>
    <dbReference type="NCBI Taxonomy" id="1348613"/>
    <lineage>
        <taxon>Bacteria</taxon>
        <taxon>Bacillati</taxon>
        <taxon>Bacillota</taxon>
        <taxon>Clostridia</taxon>
        <taxon>Lachnospirales</taxon>
        <taxon>Vallitaleaceae</taxon>
        <taxon>Vallitalea</taxon>
    </lineage>
</organism>
<keyword evidence="1" id="KW-0805">Transcription regulation</keyword>
<dbReference type="Pfam" id="PF13377">
    <property type="entry name" value="Peripla_BP_3"/>
    <property type="match status" value="1"/>
</dbReference>
<sequence length="346" mass="38255">MGVTIKDIADACHVSKATVSRYLNSSGYVSQEVAERIAAKIEALNYVPSETARSLSTKNSNVIGVVIPEISNPFFAEIFKGISDVAEGQDMNILFCDTDNQPDKEMKALKMLRTYHVKGMIITPASGGLKDPAYEKQFIDSVKLLNAPIVLLDRGVEFTEWDGVFTDNIKGAYGCTKLLIENGHTQIGTITGNLDLPIGQDRLKGYKNALVDAGLAVDETFIFEGDFSTEKAYQLTKVMMQSEERPTALFSPNNLTTIGILQALIEDSYRIPDDISLVGFDDIELLRTLNVKLSVAQRDPIDMGRQVMKLLLARMVHTGEKKLPQRIIIEPKLIARGSEKMKKHGQ</sequence>
<dbReference type="KEGG" id="vpy:HZI73_07445"/>
<dbReference type="Gene3D" id="3.40.50.2300">
    <property type="match status" value="2"/>
</dbReference>
<dbReference type="SUPFAM" id="SSF53822">
    <property type="entry name" value="Periplasmic binding protein-like I"/>
    <property type="match status" value="1"/>
</dbReference>
<dbReference type="EMBL" id="CP058649">
    <property type="protein sequence ID" value="QUI22145.1"/>
    <property type="molecule type" value="Genomic_DNA"/>
</dbReference>
<dbReference type="AlphaFoldDB" id="A0A8J8MI96"/>
<dbReference type="Pfam" id="PF00356">
    <property type="entry name" value="LacI"/>
    <property type="match status" value="1"/>
</dbReference>
<dbReference type="PROSITE" id="PS50943">
    <property type="entry name" value="HTH_CROC1"/>
    <property type="match status" value="1"/>
</dbReference>
<keyword evidence="2 6" id="KW-0238">DNA-binding</keyword>
<name>A0A8J8MI96_9FIRM</name>
<dbReference type="PROSITE" id="PS50932">
    <property type="entry name" value="HTH_LACI_2"/>
    <property type="match status" value="1"/>
</dbReference>
<dbReference type="CDD" id="cd01392">
    <property type="entry name" value="HTH_LacI"/>
    <property type="match status" value="1"/>
</dbReference>
<evidence type="ECO:0000313" key="6">
    <source>
        <dbReference type="EMBL" id="QUI22145.1"/>
    </source>
</evidence>
<evidence type="ECO:0000259" key="4">
    <source>
        <dbReference type="PROSITE" id="PS50932"/>
    </source>
</evidence>
<evidence type="ECO:0000256" key="2">
    <source>
        <dbReference type="ARBA" id="ARBA00023125"/>
    </source>
</evidence>
<proteinExistence type="predicted"/>
<dbReference type="SMART" id="SM00354">
    <property type="entry name" value="HTH_LACI"/>
    <property type="match status" value="1"/>
</dbReference>
<feature type="domain" description="HTH cro/C1-type" evidence="5">
    <location>
        <begin position="2"/>
        <end position="47"/>
    </location>
</feature>
<dbReference type="InterPro" id="IPR001387">
    <property type="entry name" value="Cro/C1-type_HTH"/>
</dbReference>
<dbReference type="InterPro" id="IPR010982">
    <property type="entry name" value="Lambda_DNA-bd_dom_sf"/>
</dbReference>
<dbReference type="GO" id="GO:0000976">
    <property type="term" value="F:transcription cis-regulatory region binding"/>
    <property type="evidence" value="ECO:0007669"/>
    <property type="project" value="TreeGrafter"/>
</dbReference>
<dbReference type="Proteomes" id="UP000683246">
    <property type="component" value="Chromosome"/>
</dbReference>
<evidence type="ECO:0000256" key="1">
    <source>
        <dbReference type="ARBA" id="ARBA00023015"/>
    </source>
</evidence>
<dbReference type="PANTHER" id="PTHR30146">
    <property type="entry name" value="LACI-RELATED TRANSCRIPTIONAL REPRESSOR"/>
    <property type="match status" value="1"/>
</dbReference>
<dbReference type="CDD" id="cd06267">
    <property type="entry name" value="PBP1_LacI_sugar_binding-like"/>
    <property type="match status" value="1"/>
</dbReference>
<dbReference type="InterPro" id="IPR000843">
    <property type="entry name" value="HTH_LacI"/>
</dbReference>
<dbReference type="InterPro" id="IPR028082">
    <property type="entry name" value="Peripla_BP_I"/>
</dbReference>
<dbReference type="RefSeq" id="WP_212697623.1">
    <property type="nucleotide sequence ID" value="NZ_CP058649.1"/>
</dbReference>
<keyword evidence="7" id="KW-1185">Reference proteome</keyword>